<evidence type="ECO:0000259" key="2">
    <source>
        <dbReference type="SMART" id="SM00014"/>
    </source>
</evidence>
<dbReference type="RefSeq" id="WP_156202587.1">
    <property type="nucleotide sequence ID" value="NZ_CP046457.1"/>
</dbReference>
<protein>
    <recommendedName>
        <fullName evidence="2">Phosphatidic acid phosphatase type 2/haloperoxidase domain-containing protein</fullName>
    </recommendedName>
</protein>
<feature type="domain" description="Phosphatidic acid phosphatase type 2/haloperoxidase" evidence="2">
    <location>
        <begin position="84"/>
        <end position="203"/>
    </location>
</feature>
<dbReference type="OrthoDB" id="9789113at2"/>
<organism evidence="3 4">
    <name type="scientific">Candidatus Syntrophocurvum alkaliphilum</name>
    <dbReference type="NCBI Taxonomy" id="2293317"/>
    <lineage>
        <taxon>Bacteria</taxon>
        <taxon>Bacillati</taxon>
        <taxon>Bacillota</taxon>
        <taxon>Clostridia</taxon>
        <taxon>Eubacteriales</taxon>
        <taxon>Syntrophomonadaceae</taxon>
        <taxon>Candidatus Syntrophocurvum</taxon>
    </lineage>
</organism>
<sequence length="227" mass="26355">MKTKHMVLTSLFFLITFICITFLSFYKEGFIFDEAIILWANTVNSPLLVQILETITKIGSSEIIVLLTLLIILVLIYKKDWFNSLFFLTLSFGGVFLNFLLKILFQRERPGDSSYIEVFNYSLEIVSYSFPSGHTMRSVILFIFVIYLSNLLFKTKPLRYLSYSVSLLVIFGVSLSRIVLDVHYFSDVIAAVSISIAWFCFCMYLFVKNANYFEKDQKSLQKEKQLS</sequence>
<keyword evidence="4" id="KW-1185">Reference proteome</keyword>
<keyword evidence="1" id="KW-0472">Membrane</keyword>
<dbReference type="Gene3D" id="1.20.144.10">
    <property type="entry name" value="Phosphatidic acid phosphatase type 2/haloperoxidase"/>
    <property type="match status" value="2"/>
</dbReference>
<dbReference type="CDD" id="cd03392">
    <property type="entry name" value="PAP2_like_2"/>
    <property type="match status" value="1"/>
</dbReference>
<name>A0A6I6DDD0_9FIRM</name>
<dbReference type="Proteomes" id="UP000426444">
    <property type="component" value="Chromosome"/>
</dbReference>
<keyword evidence="1" id="KW-0812">Transmembrane</keyword>
<proteinExistence type="predicted"/>
<feature type="transmembrane region" description="Helical" evidence="1">
    <location>
        <begin position="84"/>
        <end position="105"/>
    </location>
</feature>
<gene>
    <name evidence="3" type="ORF">SYNTR_0018</name>
</gene>
<feature type="transmembrane region" description="Helical" evidence="1">
    <location>
        <begin position="7"/>
        <end position="26"/>
    </location>
</feature>
<dbReference type="PANTHER" id="PTHR14969">
    <property type="entry name" value="SPHINGOSINE-1-PHOSPHATE PHOSPHOHYDROLASE"/>
    <property type="match status" value="1"/>
</dbReference>
<dbReference type="InterPro" id="IPR036938">
    <property type="entry name" value="PAP2/HPO_sf"/>
</dbReference>
<dbReference type="SMART" id="SM00014">
    <property type="entry name" value="acidPPc"/>
    <property type="match status" value="1"/>
</dbReference>
<reference evidence="4" key="1">
    <citation type="journal article" date="2019" name="Microbiology">
        <title>Complete Genome Sequence of an Uncultured Bacterium of the Candidate Phylum Bipolaricaulota.</title>
        <authorList>
            <person name="Kadnikov V.V."/>
            <person name="Mardanov A.V."/>
            <person name="Beletsky A.V."/>
            <person name="Frank Y.A."/>
            <person name="Karnachuk O.V."/>
            <person name="Ravin N.V."/>
        </authorList>
    </citation>
    <scope>NUCLEOTIDE SEQUENCE [LARGE SCALE GENOMIC DNA]</scope>
</reference>
<feature type="transmembrane region" description="Helical" evidence="1">
    <location>
        <begin position="184"/>
        <end position="207"/>
    </location>
</feature>
<dbReference type="KEGG" id="salq:SYNTR_0018"/>
<dbReference type="SUPFAM" id="SSF48317">
    <property type="entry name" value="Acid phosphatase/Vanadium-dependent haloperoxidase"/>
    <property type="match status" value="1"/>
</dbReference>
<evidence type="ECO:0000313" key="4">
    <source>
        <dbReference type="Proteomes" id="UP000426444"/>
    </source>
</evidence>
<dbReference type="InterPro" id="IPR000326">
    <property type="entry name" value="PAP2/HPO"/>
</dbReference>
<dbReference type="PANTHER" id="PTHR14969:SF13">
    <property type="entry name" value="AT30094P"/>
    <property type="match status" value="1"/>
</dbReference>
<accession>A0A6I6DDD0</accession>
<dbReference type="EMBL" id="CP046457">
    <property type="protein sequence ID" value="QGT98611.1"/>
    <property type="molecule type" value="Genomic_DNA"/>
</dbReference>
<feature type="transmembrane region" description="Helical" evidence="1">
    <location>
        <begin position="160"/>
        <end position="178"/>
    </location>
</feature>
<dbReference type="AlphaFoldDB" id="A0A6I6DDD0"/>
<keyword evidence="1" id="KW-1133">Transmembrane helix</keyword>
<feature type="transmembrane region" description="Helical" evidence="1">
    <location>
        <begin position="125"/>
        <end position="148"/>
    </location>
</feature>
<evidence type="ECO:0000313" key="3">
    <source>
        <dbReference type="EMBL" id="QGT98611.1"/>
    </source>
</evidence>
<feature type="transmembrane region" description="Helical" evidence="1">
    <location>
        <begin position="58"/>
        <end position="77"/>
    </location>
</feature>
<evidence type="ECO:0000256" key="1">
    <source>
        <dbReference type="SAM" id="Phobius"/>
    </source>
</evidence>
<dbReference type="Pfam" id="PF01569">
    <property type="entry name" value="PAP2"/>
    <property type="match status" value="1"/>
</dbReference>